<dbReference type="InterPro" id="IPR000719">
    <property type="entry name" value="Prot_kinase_dom"/>
</dbReference>
<keyword evidence="3" id="KW-1185">Reference proteome</keyword>
<dbReference type="SUPFAM" id="SSF56112">
    <property type="entry name" value="Protein kinase-like (PK-like)"/>
    <property type="match status" value="1"/>
</dbReference>
<dbReference type="STRING" id="27342.A0A0H2SAF6"/>
<dbReference type="GO" id="GO:0004672">
    <property type="term" value="F:protein kinase activity"/>
    <property type="evidence" value="ECO:0007669"/>
    <property type="project" value="InterPro"/>
</dbReference>
<dbReference type="InterPro" id="IPR011009">
    <property type="entry name" value="Kinase-like_dom_sf"/>
</dbReference>
<dbReference type="GO" id="GO:0005524">
    <property type="term" value="F:ATP binding"/>
    <property type="evidence" value="ECO:0007669"/>
    <property type="project" value="InterPro"/>
</dbReference>
<accession>A0A0H2SAF6</accession>
<dbReference type="Gene3D" id="1.10.510.10">
    <property type="entry name" value="Transferase(Phosphotransferase) domain 1"/>
    <property type="match status" value="1"/>
</dbReference>
<evidence type="ECO:0000313" key="3">
    <source>
        <dbReference type="Proteomes" id="UP000053477"/>
    </source>
</evidence>
<dbReference type="AlphaFoldDB" id="A0A0H2SAF6"/>
<dbReference type="Proteomes" id="UP000053477">
    <property type="component" value="Unassembled WGS sequence"/>
</dbReference>
<evidence type="ECO:0000259" key="1">
    <source>
        <dbReference type="PROSITE" id="PS50011"/>
    </source>
</evidence>
<name>A0A0H2SAF6_9AGAM</name>
<dbReference type="PROSITE" id="PS50011">
    <property type="entry name" value="PROTEIN_KINASE_DOM"/>
    <property type="match status" value="1"/>
</dbReference>
<proteinExistence type="predicted"/>
<evidence type="ECO:0000313" key="2">
    <source>
        <dbReference type="EMBL" id="KLO13856.1"/>
    </source>
</evidence>
<dbReference type="OrthoDB" id="5987198at2759"/>
<feature type="domain" description="Protein kinase" evidence="1">
    <location>
        <begin position="65"/>
        <end position="396"/>
    </location>
</feature>
<sequence length="396" mass="46154">MLTVDEDDEEEVRENTEAGEYDLNPDEVWWRDRIQILNDHGYQLRPRLRPGWEPSWKDTNTHPLMCEDALIGFGSLDKTVDAVRVRDRKDVRILKTRRYSRERAIFEHLVDAQRSAKEDQHIIQILDTFEDAREPDLVFMVMPLMIPAWSTRDFLGTIADLLDMFQQILEGLSFIHSKNIAHRGHWLTIMLDAPSMFPRGFHPTDYTRDRSGVGLIKYIPRYKASGHVRYYFSDFEYSLRIERDPKRIVGLWYPGGSDAVAPEWTDRVIYDPFPADVFVVGKVFKTIYLSYYKNVNFLLPFVEAMTAEKPEDRPTAADALKQLQTIITSQSYFSLRHRLVKRDSKSSWFVVLQNIVLQTIGILLEATFKPVKVAFRIASLTINAMRKLVDSKKKSD</sequence>
<reference evidence="2 3" key="1">
    <citation type="submission" date="2015-04" db="EMBL/GenBank/DDBJ databases">
        <title>Complete genome sequence of Schizopora paradoxa KUC8140, a cosmopolitan wood degrader in East Asia.</title>
        <authorList>
            <consortium name="DOE Joint Genome Institute"/>
            <person name="Min B."/>
            <person name="Park H."/>
            <person name="Jang Y."/>
            <person name="Kim J.-J."/>
            <person name="Kim K.H."/>
            <person name="Pangilinan J."/>
            <person name="Lipzen A."/>
            <person name="Riley R."/>
            <person name="Grigoriev I.V."/>
            <person name="Spatafora J.W."/>
            <person name="Choi I.-G."/>
        </authorList>
    </citation>
    <scope>NUCLEOTIDE SEQUENCE [LARGE SCALE GENOMIC DNA]</scope>
    <source>
        <strain evidence="2 3">KUC8140</strain>
    </source>
</reference>
<dbReference type="EMBL" id="KQ085953">
    <property type="protein sequence ID" value="KLO13856.1"/>
    <property type="molecule type" value="Genomic_DNA"/>
</dbReference>
<dbReference type="InParanoid" id="A0A0H2SAF6"/>
<protein>
    <recommendedName>
        <fullName evidence="1">Protein kinase domain-containing protein</fullName>
    </recommendedName>
</protein>
<dbReference type="SMART" id="SM00220">
    <property type="entry name" value="S_TKc"/>
    <property type="match status" value="1"/>
</dbReference>
<organism evidence="2 3">
    <name type="scientific">Schizopora paradoxa</name>
    <dbReference type="NCBI Taxonomy" id="27342"/>
    <lineage>
        <taxon>Eukaryota</taxon>
        <taxon>Fungi</taxon>
        <taxon>Dikarya</taxon>
        <taxon>Basidiomycota</taxon>
        <taxon>Agaricomycotina</taxon>
        <taxon>Agaricomycetes</taxon>
        <taxon>Hymenochaetales</taxon>
        <taxon>Schizoporaceae</taxon>
        <taxon>Schizopora</taxon>
    </lineage>
</organism>
<gene>
    <name evidence="2" type="ORF">SCHPADRAFT_940066</name>
</gene>